<protein>
    <recommendedName>
        <fullName evidence="3">Transposase</fullName>
    </recommendedName>
</protein>
<evidence type="ECO:0000313" key="2">
    <source>
        <dbReference type="Proteomes" id="UP000294299"/>
    </source>
</evidence>
<evidence type="ECO:0000313" key="1">
    <source>
        <dbReference type="EMBL" id="VFJ13666.1"/>
    </source>
</evidence>
<name>A0A484I979_9ARCH</name>
<keyword evidence="2" id="KW-1185">Reference proteome</keyword>
<dbReference type="EMBL" id="LR216287">
    <property type="protein sequence ID" value="VFJ13666.1"/>
    <property type="molecule type" value="Genomic_DNA"/>
</dbReference>
<proteinExistence type="predicted"/>
<evidence type="ECO:0008006" key="3">
    <source>
        <dbReference type="Google" id="ProtNLM"/>
    </source>
</evidence>
<dbReference type="AlphaFoldDB" id="A0A484I979"/>
<organism evidence="1 2">
    <name type="scientific">Candidatus Nitrosocosmicus franklandianus</name>
    <dbReference type="NCBI Taxonomy" id="1798806"/>
    <lineage>
        <taxon>Archaea</taxon>
        <taxon>Nitrososphaerota</taxon>
        <taxon>Nitrososphaeria</taxon>
        <taxon>Nitrososphaerales</taxon>
        <taxon>Nitrososphaeraceae</taxon>
        <taxon>Candidatus Nitrosocosmicus</taxon>
    </lineage>
</organism>
<dbReference type="Proteomes" id="UP000294299">
    <property type="component" value="Chromosome NFRAN"/>
</dbReference>
<sequence length="101" mass="12117">MFVAERFISDLVKIHGIHPVSTDDGGGTWYPMACRFLNLDHHIHSSLEKSLIERKMQYIKDRTESFDDYFPCRIKNCKLKHVRNWLRLFVDYHNNEIKHVN</sequence>
<dbReference type="KEGG" id="nfn:NFRAN_1344"/>
<accession>A0A484I979</accession>
<gene>
    <name evidence="1" type="ORF">NFRAN_1344</name>
</gene>
<reference evidence="1 2" key="1">
    <citation type="submission" date="2019-02" db="EMBL/GenBank/DDBJ databases">
        <authorList>
            <person name="Lehtovirta-Morley E L."/>
        </authorList>
    </citation>
    <scope>NUCLEOTIDE SEQUENCE [LARGE SCALE GENOMIC DNA]</scope>
    <source>
        <strain evidence="1">NFRAN1</strain>
    </source>
</reference>